<name>A0ABX5YA76_9MICC</name>
<dbReference type="InterPro" id="IPR026893">
    <property type="entry name" value="Tyr/Ser_Pase_IphP-type"/>
</dbReference>
<evidence type="ECO:0000313" key="2">
    <source>
        <dbReference type="EMBL" id="QDY66601.1"/>
    </source>
</evidence>
<dbReference type="Gene3D" id="3.90.190.10">
    <property type="entry name" value="Protein tyrosine phosphatase superfamily"/>
    <property type="match status" value="1"/>
</dbReference>
<dbReference type="InterPro" id="IPR029021">
    <property type="entry name" value="Prot-tyrosine_phosphatase-like"/>
</dbReference>
<dbReference type="Proteomes" id="UP000320717">
    <property type="component" value="Chromosome"/>
</dbReference>
<gene>
    <name evidence="2" type="ORF">FQA45_09845</name>
</gene>
<dbReference type="SUPFAM" id="SSF52799">
    <property type="entry name" value="(Phosphotyrosine protein) phosphatases II"/>
    <property type="match status" value="1"/>
</dbReference>
<dbReference type="PROSITE" id="PS00383">
    <property type="entry name" value="TYR_PHOSPHATASE_1"/>
    <property type="match status" value="1"/>
</dbReference>
<evidence type="ECO:0000259" key="1">
    <source>
        <dbReference type="PROSITE" id="PS50056"/>
    </source>
</evidence>
<reference evidence="2 3" key="1">
    <citation type="submission" date="2019-07" db="EMBL/GenBank/DDBJ databases">
        <title>Complete Genome Sequence of drought tolerant Plant Growth-Promoting Rhizobacterium Glutamicibacter halophytocola DR408.</title>
        <authorList>
            <person name="Nishu S.D."/>
            <person name="Lee T.K."/>
        </authorList>
    </citation>
    <scope>NUCLEOTIDE SEQUENCE [LARGE SCALE GENOMIC DNA]</scope>
    <source>
        <strain evidence="2 3">DR408</strain>
    </source>
</reference>
<accession>A0ABX5YA76</accession>
<dbReference type="InterPro" id="IPR016130">
    <property type="entry name" value="Tyr_Pase_AS"/>
</dbReference>
<dbReference type="Pfam" id="PF13350">
    <property type="entry name" value="Y_phosphatase3"/>
    <property type="match status" value="1"/>
</dbReference>
<keyword evidence="3" id="KW-1185">Reference proteome</keyword>
<sequence length="254" mass="27033">MSTPILDLELSAPVNLRDLGGIKIAGGTLRKNLVIRTDDIAYATQEVADSLVEGGLSAVIDLRSPAEVALTGRGPLAQFPVAYHNLPLINDVSRSNPQESEGFTHAGMGQMYLDIVENSAAHLVIALNIIAYSPGATAFHCAAGRDRTGVVAAMLLLALGASDEDIVEDYALTGANMGAIMERNRPIMGAMWQALGVDVPQPDTSALLRGGMEESMEMLLGELRERHGDPLLPLRKAGLSEATVQRLRQRALEA</sequence>
<protein>
    <submittedName>
        <fullName evidence="2">Tyrosine-protein phosphatase</fullName>
    </submittedName>
</protein>
<dbReference type="EMBL" id="CP042260">
    <property type="protein sequence ID" value="QDY66601.1"/>
    <property type="molecule type" value="Genomic_DNA"/>
</dbReference>
<dbReference type="RefSeq" id="WP_146276707.1">
    <property type="nucleotide sequence ID" value="NZ_CP042260.1"/>
</dbReference>
<organism evidence="2 3">
    <name type="scientific">Glutamicibacter halophytocola</name>
    <dbReference type="NCBI Taxonomy" id="1933880"/>
    <lineage>
        <taxon>Bacteria</taxon>
        <taxon>Bacillati</taxon>
        <taxon>Actinomycetota</taxon>
        <taxon>Actinomycetes</taxon>
        <taxon>Micrococcales</taxon>
        <taxon>Micrococcaceae</taxon>
        <taxon>Glutamicibacter</taxon>
    </lineage>
</organism>
<proteinExistence type="predicted"/>
<dbReference type="PROSITE" id="PS50056">
    <property type="entry name" value="TYR_PHOSPHATASE_2"/>
    <property type="match status" value="1"/>
</dbReference>
<evidence type="ECO:0000313" key="3">
    <source>
        <dbReference type="Proteomes" id="UP000320717"/>
    </source>
</evidence>
<feature type="domain" description="Tyrosine specific protein phosphatases" evidence="1">
    <location>
        <begin position="110"/>
        <end position="168"/>
    </location>
</feature>
<dbReference type="InterPro" id="IPR000387">
    <property type="entry name" value="Tyr_Pase_dom"/>
</dbReference>